<evidence type="ECO:0000313" key="7">
    <source>
        <dbReference type="Proteomes" id="UP001589585"/>
    </source>
</evidence>
<proteinExistence type="predicted"/>
<accession>A0ABV5FDL6</accession>
<evidence type="ECO:0000259" key="5">
    <source>
        <dbReference type="Pfam" id="PF01625"/>
    </source>
</evidence>
<dbReference type="PANTHER" id="PTHR43774:SF1">
    <property type="entry name" value="PEPTIDE METHIONINE SULFOXIDE REDUCTASE MSRA 2"/>
    <property type="match status" value="1"/>
</dbReference>
<comment type="caution">
    <text evidence="6">The sequence shown here is derived from an EMBL/GenBank/DDBJ whole genome shotgun (WGS) entry which is preliminary data.</text>
</comment>
<dbReference type="SUPFAM" id="SSF55068">
    <property type="entry name" value="Peptide methionine sulfoxide reductase"/>
    <property type="match status" value="1"/>
</dbReference>
<reference evidence="6 7" key="1">
    <citation type="submission" date="2024-09" db="EMBL/GenBank/DDBJ databases">
        <authorList>
            <person name="Sun Q."/>
            <person name="Mori K."/>
        </authorList>
    </citation>
    <scope>NUCLEOTIDE SEQUENCE [LARGE SCALE GENOMIC DNA]</scope>
    <source>
        <strain evidence="6 7">CECT 8622</strain>
    </source>
</reference>
<dbReference type="PANTHER" id="PTHR43774">
    <property type="entry name" value="PEPTIDE METHIONINE SULFOXIDE REDUCTASE"/>
    <property type="match status" value="1"/>
</dbReference>
<dbReference type="EMBL" id="JBHMFC010000077">
    <property type="protein sequence ID" value="MFB9057464.1"/>
    <property type="molecule type" value="Genomic_DNA"/>
</dbReference>
<evidence type="ECO:0000256" key="4">
    <source>
        <dbReference type="ARBA" id="ARBA00048782"/>
    </source>
</evidence>
<comment type="catalytic activity">
    <reaction evidence="4">
        <text>[thioredoxin]-disulfide + L-methionine + H2O = L-methionine (S)-S-oxide + [thioredoxin]-dithiol</text>
        <dbReference type="Rhea" id="RHEA:19993"/>
        <dbReference type="Rhea" id="RHEA-COMP:10698"/>
        <dbReference type="Rhea" id="RHEA-COMP:10700"/>
        <dbReference type="ChEBI" id="CHEBI:15377"/>
        <dbReference type="ChEBI" id="CHEBI:29950"/>
        <dbReference type="ChEBI" id="CHEBI:50058"/>
        <dbReference type="ChEBI" id="CHEBI:57844"/>
        <dbReference type="ChEBI" id="CHEBI:58772"/>
        <dbReference type="EC" id="1.8.4.11"/>
    </reaction>
</comment>
<evidence type="ECO:0000256" key="3">
    <source>
        <dbReference type="ARBA" id="ARBA00047806"/>
    </source>
</evidence>
<evidence type="ECO:0000256" key="2">
    <source>
        <dbReference type="ARBA" id="ARBA00023002"/>
    </source>
</evidence>
<keyword evidence="7" id="KW-1185">Reference proteome</keyword>
<dbReference type="GO" id="GO:0008113">
    <property type="term" value="F:peptide-methionine (S)-S-oxide reductase activity"/>
    <property type="evidence" value="ECO:0007669"/>
    <property type="project" value="UniProtKB-EC"/>
</dbReference>
<evidence type="ECO:0000313" key="6">
    <source>
        <dbReference type="EMBL" id="MFB9057464.1"/>
    </source>
</evidence>
<sequence>MMRIALGGGCHWCTEAVFQSLKGVEKVDQGYVASVGENQAFSEAVIVYFNTKVIALKTIIEIHLYTHKSTSNHSMRGKYRSAVYVFSEKQKQDAKLIIKTFQNDFDNLLITQVLDFAAFEASREAIQNYYYKNPKKPFCESFINPKLQLLLKQFLIHTDQDKIKNYVLLL</sequence>
<dbReference type="Gene3D" id="3.30.1060.10">
    <property type="entry name" value="Peptide methionine sulphoxide reductase MsrA"/>
    <property type="match status" value="1"/>
</dbReference>
<dbReference type="InterPro" id="IPR002569">
    <property type="entry name" value="Met_Sox_Rdtase_MsrA_dom"/>
</dbReference>
<keyword evidence="2 6" id="KW-0560">Oxidoreductase</keyword>
<name>A0ABV5FDL6_9FLAO</name>
<protein>
    <recommendedName>
        <fullName evidence="1">peptide-methionine (S)-S-oxide reductase</fullName>
        <ecNumber evidence="1">1.8.4.11</ecNumber>
    </recommendedName>
</protein>
<feature type="domain" description="Peptide methionine sulphoxide reductase MsrA" evidence="5">
    <location>
        <begin position="4"/>
        <end position="139"/>
    </location>
</feature>
<evidence type="ECO:0000256" key="1">
    <source>
        <dbReference type="ARBA" id="ARBA00012502"/>
    </source>
</evidence>
<gene>
    <name evidence="6" type="ORF">ACFFU9_12000</name>
</gene>
<dbReference type="EC" id="1.8.4.11" evidence="1"/>
<comment type="catalytic activity">
    <reaction evidence="3">
        <text>L-methionyl-[protein] + [thioredoxin]-disulfide + H2O = L-methionyl-(S)-S-oxide-[protein] + [thioredoxin]-dithiol</text>
        <dbReference type="Rhea" id="RHEA:14217"/>
        <dbReference type="Rhea" id="RHEA-COMP:10698"/>
        <dbReference type="Rhea" id="RHEA-COMP:10700"/>
        <dbReference type="Rhea" id="RHEA-COMP:12313"/>
        <dbReference type="Rhea" id="RHEA-COMP:12315"/>
        <dbReference type="ChEBI" id="CHEBI:15377"/>
        <dbReference type="ChEBI" id="CHEBI:16044"/>
        <dbReference type="ChEBI" id="CHEBI:29950"/>
        <dbReference type="ChEBI" id="CHEBI:44120"/>
        <dbReference type="ChEBI" id="CHEBI:50058"/>
        <dbReference type="EC" id="1.8.4.11"/>
    </reaction>
</comment>
<dbReference type="InterPro" id="IPR036509">
    <property type="entry name" value="Met_Sox_Rdtase_MsrA_sf"/>
</dbReference>
<dbReference type="Proteomes" id="UP001589585">
    <property type="component" value="Unassembled WGS sequence"/>
</dbReference>
<dbReference type="Pfam" id="PF01625">
    <property type="entry name" value="PMSR"/>
    <property type="match status" value="1"/>
</dbReference>
<organism evidence="6 7">
    <name type="scientific">Mariniflexile ostreae</name>
    <dbReference type="NCBI Taxonomy" id="1520892"/>
    <lineage>
        <taxon>Bacteria</taxon>
        <taxon>Pseudomonadati</taxon>
        <taxon>Bacteroidota</taxon>
        <taxon>Flavobacteriia</taxon>
        <taxon>Flavobacteriales</taxon>
        <taxon>Flavobacteriaceae</taxon>
        <taxon>Mariniflexile</taxon>
    </lineage>
</organism>
<dbReference type="RefSeq" id="WP_379861695.1">
    <property type="nucleotide sequence ID" value="NZ_JBHMFC010000077.1"/>
</dbReference>